<gene>
    <name evidence="2" type="ordered locus">Ping_3099</name>
</gene>
<organism evidence="2 3">
    <name type="scientific">Psychromonas ingrahamii (strain DSM 17664 / CCUG 51855 / 37)</name>
    <dbReference type="NCBI Taxonomy" id="357804"/>
    <lineage>
        <taxon>Bacteria</taxon>
        <taxon>Pseudomonadati</taxon>
        <taxon>Pseudomonadota</taxon>
        <taxon>Gammaproteobacteria</taxon>
        <taxon>Alteromonadales</taxon>
        <taxon>Psychromonadaceae</taxon>
        <taxon>Psychromonas</taxon>
    </lineage>
</organism>
<evidence type="ECO:0000313" key="2">
    <source>
        <dbReference type="EMBL" id="ABM04796.1"/>
    </source>
</evidence>
<proteinExistence type="predicted"/>
<feature type="signal peptide" evidence="1">
    <location>
        <begin position="1"/>
        <end position="37"/>
    </location>
</feature>
<dbReference type="SUPFAM" id="SSF52833">
    <property type="entry name" value="Thioredoxin-like"/>
    <property type="match status" value="1"/>
</dbReference>
<dbReference type="EMBL" id="CP000510">
    <property type="protein sequence ID" value="ABM04796.1"/>
    <property type="molecule type" value="Genomic_DNA"/>
</dbReference>
<dbReference type="AlphaFoldDB" id="A1SZ81"/>
<evidence type="ECO:0000256" key="1">
    <source>
        <dbReference type="SAM" id="SignalP"/>
    </source>
</evidence>
<dbReference type="STRING" id="357804.Ping_3099"/>
<accession>A1SZ81</accession>
<evidence type="ECO:0000313" key="3">
    <source>
        <dbReference type="Proteomes" id="UP000000639"/>
    </source>
</evidence>
<sequence length="188" mass="20614">MISRKIILIALWCSKSRRVTTLTLLAMLTLCGPSAIAGDGPWPSFTATTLSGEKVHSDKLLGQPTLLILTPSRNAAESTRKWVNALRSKIDQSKYLVRDVLAVDLPFFMSEEDAIGLAKEKVSTRYHDQTWILNSQIIEEALGVVSDSEEAVIVVLDKNGNLVSQVHGMVTMARMSEITDALQSLSTD</sequence>
<keyword evidence="3" id="KW-1185">Reference proteome</keyword>
<keyword evidence="1" id="KW-0732">Signal</keyword>
<name>A1SZ81_PSYIN</name>
<evidence type="ECO:0008006" key="4">
    <source>
        <dbReference type="Google" id="ProtNLM"/>
    </source>
</evidence>
<dbReference type="InterPro" id="IPR036249">
    <property type="entry name" value="Thioredoxin-like_sf"/>
</dbReference>
<feature type="chain" id="PRO_5002637225" description="Thioredoxin domain-containing protein" evidence="1">
    <location>
        <begin position="38"/>
        <end position="188"/>
    </location>
</feature>
<dbReference type="eggNOG" id="ENOG502ZI8Q">
    <property type="taxonomic scope" value="Bacteria"/>
</dbReference>
<dbReference type="OrthoDB" id="6399053at2"/>
<dbReference type="Proteomes" id="UP000000639">
    <property type="component" value="Chromosome"/>
</dbReference>
<dbReference type="KEGG" id="pin:Ping_3099"/>
<reference evidence="2 3" key="1">
    <citation type="submission" date="2007-01" db="EMBL/GenBank/DDBJ databases">
        <title>Complete sequence of Psychromonas ingrahamii 37.</title>
        <authorList>
            <consortium name="US DOE Joint Genome Institute"/>
            <person name="Copeland A."/>
            <person name="Lucas S."/>
            <person name="Lapidus A."/>
            <person name="Barry K."/>
            <person name="Detter J.C."/>
            <person name="Glavina del Rio T."/>
            <person name="Hammon N."/>
            <person name="Israni S."/>
            <person name="Dalin E."/>
            <person name="Tice H."/>
            <person name="Pitluck S."/>
            <person name="Thompson L.S."/>
            <person name="Brettin T."/>
            <person name="Bruce D."/>
            <person name="Han C."/>
            <person name="Tapia R."/>
            <person name="Schmutz J."/>
            <person name="Larimer F."/>
            <person name="Land M."/>
            <person name="Hauser L."/>
            <person name="Kyrpides N."/>
            <person name="Ivanova N."/>
            <person name="Staley J."/>
            <person name="Richardson P."/>
        </authorList>
    </citation>
    <scope>NUCLEOTIDE SEQUENCE [LARGE SCALE GENOMIC DNA]</scope>
    <source>
        <strain evidence="2 3">37</strain>
    </source>
</reference>
<dbReference type="HOGENOM" id="CLU_1439992_0_0_6"/>
<protein>
    <recommendedName>
        <fullName evidence="4">Thioredoxin domain-containing protein</fullName>
    </recommendedName>
</protein>